<dbReference type="AlphaFoldDB" id="A0AAX1TVA3"/>
<evidence type="ECO:0000313" key="2">
    <source>
        <dbReference type="Proteomes" id="UP000249008"/>
    </source>
</evidence>
<dbReference type="RefSeq" id="WP_005978891.1">
    <property type="nucleotide sequence ID" value="NZ_BAABXY010000001.1"/>
</dbReference>
<sequence>MKILIKNKKWETSFKTVKLICNVSSENKIFNISFNYNGKNINIKTYNLDYTFKYLEKLFDSANMQEAARLAS</sequence>
<reference evidence="1 2" key="1">
    <citation type="submission" date="2018-06" db="EMBL/GenBank/DDBJ databases">
        <authorList>
            <consortium name="Pathogen Informatics"/>
            <person name="Doyle S."/>
        </authorList>
    </citation>
    <scope>NUCLEOTIDE SEQUENCE [LARGE SCALE GENOMIC DNA]</scope>
    <source>
        <strain evidence="1 2">NCTC12112</strain>
    </source>
</reference>
<accession>A0AAX1TVA3</accession>
<evidence type="ECO:0000313" key="1">
    <source>
        <dbReference type="EMBL" id="SQI99534.1"/>
    </source>
</evidence>
<gene>
    <name evidence="1" type="ORF">NCTC12112_00174</name>
</gene>
<dbReference type="EMBL" id="LS483487">
    <property type="protein sequence ID" value="SQI99534.1"/>
    <property type="molecule type" value="Genomic_DNA"/>
</dbReference>
<organism evidence="1 2">
    <name type="scientific">Fusobacterium ulcerans</name>
    <dbReference type="NCBI Taxonomy" id="861"/>
    <lineage>
        <taxon>Bacteria</taxon>
        <taxon>Fusobacteriati</taxon>
        <taxon>Fusobacteriota</taxon>
        <taxon>Fusobacteriia</taxon>
        <taxon>Fusobacteriales</taxon>
        <taxon>Fusobacteriaceae</taxon>
        <taxon>Fusobacterium</taxon>
    </lineage>
</organism>
<name>A0AAX1TVA3_9FUSO</name>
<proteinExistence type="predicted"/>
<dbReference type="GeneID" id="78454773"/>
<dbReference type="Proteomes" id="UP000249008">
    <property type="component" value="Chromosome 1"/>
</dbReference>
<dbReference type="KEGG" id="ful:C4N20_08125"/>
<protein>
    <submittedName>
        <fullName evidence="1">Uncharacterized protein</fullName>
    </submittedName>
</protein>